<dbReference type="AlphaFoldDB" id="A0A392UST3"/>
<sequence>EADHALVRGPKLLLDVKMFTTCVLLWNGFNSRARNVIALLPVRIWSPRQKRGRLSNEQSSVVGLHKD</sequence>
<accession>A0A392UST3</accession>
<dbReference type="Proteomes" id="UP000265520">
    <property type="component" value="Unassembled WGS sequence"/>
</dbReference>
<evidence type="ECO:0000313" key="1">
    <source>
        <dbReference type="EMBL" id="MCI78887.1"/>
    </source>
</evidence>
<gene>
    <name evidence="1" type="ORF">A2U01_0100158</name>
</gene>
<proteinExistence type="predicted"/>
<dbReference type="EMBL" id="LXQA010961092">
    <property type="protein sequence ID" value="MCI78887.1"/>
    <property type="molecule type" value="Genomic_DNA"/>
</dbReference>
<name>A0A392UST3_9FABA</name>
<feature type="non-terminal residue" evidence="1">
    <location>
        <position position="1"/>
    </location>
</feature>
<keyword evidence="2" id="KW-1185">Reference proteome</keyword>
<protein>
    <submittedName>
        <fullName evidence="1">Uncharacterized protein</fullName>
    </submittedName>
</protein>
<organism evidence="1 2">
    <name type="scientific">Trifolium medium</name>
    <dbReference type="NCBI Taxonomy" id="97028"/>
    <lineage>
        <taxon>Eukaryota</taxon>
        <taxon>Viridiplantae</taxon>
        <taxon>Streptophyta</taxon>
        <taxon>Embryophyta</taxon>
        <taxon>Tracheophyta</taxon>
        <taxon>Spermatophyta</taxon>
        <taxon>Magnoliopsida</taxon>
        <taxon>eudicotyledons</taxon>
        <taxon>Gunneridae</taxon>
        <taxon>Pentapetalae</taxon>
        <taxon>rosids</taxon>
        <taxon>fabids</taxon>
        <taxon>Fabales</taxon>
        <taxon>Fabaceae</taxon>
        <taxon>Papilionoideae</taxon>
        <taxon>50 kb inversion clade</taxon>
        <taxon>NPAAA clade</taxon>
        <taxon>Hologalegina</taxon>
        <taxon>IRL clade</taxon>
        <taxon>Trifolieae</taxon>
        <taxon>Trifolium</taxon>
    </lineage>
</organism>
<comment type="caution">
    <text evidence="1">The sequence shown here is derived from an EMBL/GenBank/DDBJ whole genome shotgun (WGS) entry which is preliminary data.</text>
</comment>
<evidence type="ECO:0000313" key="2">
    <source>
        <dbReference type="Proteomes" id="UP000265520"/>
    </source>
</evidence>
<reference evidence="1 2" key="1">
    <citation type="journal article" date="2018" name="Front. Plant Sci.">
        <title>Red Clover (Trifolium pratense) and Zigzag Clover (T. medium) - A Picture of Genomic Similarities and Differences.</title>
        <authorList>
            <person name="Dluhosova J."/>
            <person name="Istvanek J."/>
            <person name="Nedelnik J."/>
            <person name="Repkova J."/>
        </authorList>
    </citation>
    <scope>NUCLEOTIDE SEQUENCE [LARGE SCALE GENOMIC DNA]</scope>
    <source>
        <strain evidence="2">cv. 10/8</strain>
        <tissue evidence="1">Leaf</tissue>
    </source>
</reference>